<dbReference type="EMBL" id="CP101751">
    <property type="protein sequence ID" value="UUC43947.1"/>
    <property type="molecule type" value="Genomic_DNA"/>
</dbReference>
<dbReference type="InterPro" id="IPR002934">
    <property type="entry name" value="Polymerase_NTP_transf_dom"/>
</dbReference>
<feature type="domain" description="Polymerase nucleotidyl transferase" evidence="1">
    <location>
        <begin position="22"/>
        <end position="48"/>
    </location>
</feature>
<evidence type="ECO:0000313" key="3">
    <source>
        <dbReference type="Proteomes" id="UP001059844"/>
    </source>
</evidence>
<dbReference type="RefSeq" id="WP_256549616.1">
    <property type="nucleotide sequence ID" value="NZ_CP101751.1"/>
</dbReference>
<evidence type="ECO:0000259" key="1">
    <source>
        <dbReference type="Pfam" id="PF01909"/>
    </source>
</evidence>
<dbReference type="SUPFAM" id="SSF81301">
    <property type="entry name" value="Nucleotidyltransferase"/>
    <property type="match status" value="1"/>
</dbReference>
<evidence type="ECO:0000313" key="2">
    <source>
        <dbReference type="EMBL" id="UUC43947.1"/>
    </source>
</evidence>
<dbReference type="Pfam" id="PF01909">
    <property type="entry name" value="NTP_transf_2"/>
    <property type="match status" value="1"/>
</dbReference>
<gene>
    <name evidence="2" type="ORF">NOX80_09900</name>
</gene>
<dbReference type="InterPro" id="IPR043519">
    <property type="entry name" value="NT_sf"/>
</dbReference>
<reference evidence="2" key="1">
    <citation type="submission" date="2022-07" db="EMBL/GenBank/DDBJ databases">
        <title>Isolation, identification, and degradation of a PFOSA degrading strain from sewage treatment plant.</title>
        <authorList>
            <person name="Zhang L."/>
            <person name="Huo Y."/>
        </authorList>
    </citation>
    <scope>NUCLEOTIDE SEQUENCE</scope>
    <source>
        <strain evidence="2">C1</strain>
    </source>
</reference>
<accession>A0ABY5IMA1</accession>
<organism evidence="2 3">
    <name type="scientific">Flavobacterium cerinum</name>
    <dbReference type="NCBI Taxonomy" id="2502784"/>
    <lineage>
        <taxon>Bacteria</taxon>
        <taxon>Pseudomonadati</taxon>
        <taxon>Bacteroidota</taxon>
        <taxon>Flavobacteriia</taxon>
        <taxon>Flavobacteriales</taxon>
        <taxon>Flavobacteriaceae</taxon>
        <taxon>Flavobacterium</taxon>
    </lineage>
</organism>
<keyword evidence="3" id="KW-1185">Reference proteome</keyword>
<dbReference type="Proteomes" id="UP001059844">
    <property type="component" value="Chromosome"/>
</dbReference>
<sequence>MEIEEGGEHRITNACARIGRPIFLVGSRASGTAGPSSDFDYVIPGIRSREWQKIKNSLPGAKYFPDNLPNRIDLFKEDIDYSRPYIKFE</sequence>
<name>A0ABY5IMA1_9FLAO</name>
<protein>
    <submittedName>
        <fullName evidence="2">Nucleotidyltransferase domain-containing protein</fullName>
    </submittedName>
</protein>
<proteinExistence type="predicted"/>